<dbReference type="PROSITE" id="PS00092">
    <property type="entry name" value="N6_MTASE"/>
    <property type="match status" value="1"/>
</dbReference>
<dbReference type="PRINTS" id="PR00508">
    <property type="entry name" value="S21N4MTFRASE"/>
</dbReference>
<evidence type="ECO:0000256" key="3">
    <source>
        <dbReference type="ARBA" id="ARBA00022679"/>
    </source>
</evidence>
<dbReference type="RefSeq" id="WP_256136656.1">
    <property type="nucleotide sequence ID" value="NZ_JANGAB010000008.1"/>
</dbReference>
<dbReference type="InterPro" id="IPR002052">
    <property type="entry name" value="DNA_methylase_N6_adenine_CS"/>
</dbReference>
<dbReference type="Gene3D" id="3.40.50.150">
    <property type="entry name" value="Vaccinia Virus protein VP39"/>
    <property type="match status" value="1"/>
</dbReference>
<dbReference type="InterPro" id="IPR002941">
    <property type="entry name" value="DNA_methylase_N4/N6"/>
</dbReference>
<keyword evidence="3" id="KW-0808">Transferase</keyword>
<dbReference type="GO" id="GO:0009307">
    <property type="term" value="P:DNA restriction-modification system"/>
    <property type="evidence" value="ECO:0007669"/>
    <property type="project" value="UniProtKB-KW"/>
</dbReference>
<dbReference type="GO" id="GO:0032259">
    <property type="term" value="P:methylation"/>
    <property type="evidence" value="ECO:0007669"/>
    <property type="project" value="UniProtKB-KW"/>
</dbReference>
<evidence type="ECO:0000256" key="2">
    <source>
        <dbReference type="ARBA" id="ARBA00022603"/>
    </source>
</evidence>
<reference evidence="6" key="1">
    <citation type="submission" date="2022-06" db="EMBL/GenBank/DDBJ databases">
        <title>Isolation of gut microbiota from human fecal samples.</title>
        <authorList>
            <person name="Pamer E.G."/>
            <person name="Barat B."/>
            <person name="Waligurski E."/>
            <person name="Medina S."/>
            <person name="Paddock L."/>
            <person name="Mostad J."/>
        </authorList>
    </citation>
    <scope>NUCLEOTIDE SEQUENCE</scope>
    <source>
        <strain evidence="6">DFI.7.96</strain>
    </source>
</reference>
<evidence type="ECO:0000256" key="4">
    <source>
        <dbReference type="ARBA" id="ARBA00022747"/>
    </source>
</evidence>
<keyword evidence="2" id="KW-0489">Methyltransferase</keyword>
<comment type="similarity">
    <text evidence="1">Belongs to the N(4)/N(6)-methyltransferase family.</text>
</comment>
<evidence type="ECO:0000259" key="5">
    <source>
        <dbReference type="Pfam" id="PF01555"/>
    </source>
</evidence>
<name>A0AAW5KHD5_9FIRM</name>
<protein>
    <submittedName>
        <fullName evidence="6">Site-specific DNA-methyltransferase</fullName>
    </submittedName>
</protein>
<proteinExistence type="inferred from homology"/>
<evidence type="ECO:0000313" key="6">
    <source>
        <dbReference type="EMBL" id="MCQ4950414.1"/>
    </source>
</evidence>
<dbReference type="SUPFAM" id="SSF53335">
    <property type="entry name" value="S-adenosyl-L-methionine-dependent methyltransferases"/>
    <property type="match status" value="1"/>
</dbReference>
<evidence type="ECO:0000256" key="1">
    <source>
        <dbReference type="ARBA" id="ARBA00006594"/>
    </source>
</evidence>
<accession>A0AAW5KHD5</accession>
<evidence type="ECO:0000313" key="7">
    <source>
        <dbReference type="Proteomes" id="UP001205063"/>
    </source>
</evidence>
<dbReference type="AlphaFoldDB" id="A0AAW5KHD5"/>
<dbReference type="Proteomes" id="UP001205063">
    <property type="component" value="Unassembled WGS sequence"/>
</dbReference>
<dbReference type="Pfam" id="PF01555">
    <property type="entry name" value="N6_N4_Mtase"/>
    <property type="match status" value="1"/>
</dbReference>
<dbReference type="GO" id="GO:0008170">
    <property type="term" value="F:N-methyltransferase activity"/>
    <property type="evidence" value="ECO:0007669"/>
    <property type="project" value="InterPro"/>
</dbReference>
<dbReference type="EMBL" id="JANGAB010000008">
    <property type="protein sequence ID" value="MCQ4950414.1"/>
    <property type="molecule type" value="Genomic_DNA"/>
</dbReference>
<feature type="domain" description="DNA methylase N-4/N-6" evidence="5">
    <location>
        <begin position="62"/>
        <end position="357"/>
    </location>
</feature>
<gene>
    <name evidence="6" type="ORF">NE646_12150</name>
</gene>
<sequence>MADKLELRWSGKDEPPHIEPRLLIENPALSNAAADPQTENMLIHGDNLLALKALEGQCAGRVKCIYIDPPYNTGSAFAHYSDHLGHSQWLQLMYTRLNILQALLSDDGSIWISIDDDEGHYLKVLCDEVFGRNNFVSTVVWEKKYTVANDAKWLSDNHDFILVYAKNKEIWRPNRLPRTAAMNRAYKNPDHHPKGVWKSTPLHAKSGSLGGAAFSYTFQNGVVYTPPPGTFPRYSAESLRRMDENGEIWFGKDGTSIPSRKTFLCDLKRQGVPSKTIWHFDEVGHNHEARREVKQFNPEEVFATPKPERLVERILLLASDPGDLVLDSFLGSGTTAAVAHKMGRRYIGIEMGDHAYTHCKARLDAVVAGTDRGGVTEAVGWQGGGGYRFYELAPPLLNRDACGEPVIGGAYRAEMLAAAVALREGYTYRPDGTLFWKQSFRGEGSYLFATTRHLTAALLASIGETMGEGERLVIASPSFDGGLDGTRFRIAVKEIPQELLERCALATGGDTPHIVHPPVCGAAGE</sequence>
<dbReference type="InterPro" id="IPR029063">
    <property type="entry name" value="SAM-dependent_MTases_sf"/>
</dbReference>
<dbReference type="InterPro" id="IPR001091">
    <property type="entry name" value="RM_Methyltransferase"/>
</dbReference>
<comment type="caution">
    <text evidence="6">The sequence shown here is derived from an EMBL/GenBank/DDBJ whole genome shotgun (WGS) entry which is preliminary data.</text>
</comment>
<dbReference type="GO" id="GO:0003677">
    <property type="term" value="F:DNA binding"/>
    <property type="evidence" value="ECO:0007669"/>
    <property type="project" value="InterPro"/>
</dbReference>
<organism evidence="6 7">
    <name type="scientific">Bittarella massiliensis</name>
    <name type="common">ex Durand et al. 2017</name>
    <dbReference type="NCBI Taxonomy" id="1720313"/>
    <lineage>
        <taxon>Bacteria</taxon>
        <taxon>Bacillati</taxon>
        <taxon>Bacillota</taxon>
        <taxon>Clostridia</taxon>
        <taxon>Eubacteriales</taxon>
        <taxon>Oscillospiraceae</taxon>
        <taxon>Bittarella (ex Durand et al. 2017)</taxon>
    </lineage>
</organism>
<keyword evidence="4" id="KW-0680">Restriction system</keyword>